<name>A0A9X2RUB8_STRMQ</name>
<evidence type="ECO:0000256" key="6">
    <source>
        <dbReference type="SAM" id="MobiDB-lite"/>
    </source>
</evidence>
<protein>
    <submittedName>
        <fullName evidence="8">Cytosine permease</fullName>
    </submittedName>
</protein>
<feature type="region of interest" description="Disordered" evidence="6">
    <location>
        <begin position="429"/>
        <end position="477"/>
    </location>
</feature>
<proteinExistence type="inferred from homology"/>
<dbReference type="GO" id="GO:0022857">
    <property type="term" value="F:transmembrane transporter activity"/>
    <property type="evidence" value="ECO:0007669"/>
    <property type="project" value="InterPro"/>
</dbReference>
<reference evidence="8" key="1">
    <citation type="submission" date="2022-06" db="EMBL/GenBank/DDBJ databases">
        <title>WGS of actinobacteria.</title>
        <authorList>
            <person name="Thawai C."/>
        </authorList>
    </citation>
    <scope>NUCLEOTIDE SEQUENCE</scope>
    <source>
        <strain evidence="8">DSM 42010</strain>
    </source>
</reference>
<gene>
    <name evidence="8" type="ORF">NQU54_05770</name>
</gene>
<feature type="transmembrane region" description="Helical" evidence="7">
    <location>
        <begin position="186"/>
        <end position="206"/>
    </location>
</feature>
<dbReference type="Pfam" id="PF02133">
    <property type="entry name" value="Transp_cyt_pur"/>
    <property type="match status" value="1"/>
</dbReference>
<dbReference type="InterPro" id="IPR001248">
    <property type="entry name" value="Pur-cyt_permease"/>
</dbReference>
<keyword evidence="4 7" id="KW-1133">Transmembrane helix</keyword>
<sequence>MTIEQLEPGGPVGGQHTEELAVENGWPQPRSERRWGAFTVFSTSIATAIATWCFIIGGFVSYYLTAVPGTLAIVAGSLIGMFFIVLALLPVCTKYGIDSVTCSRPQFGVRGSLLSVLIIFGTTLGWNLILFIFMGRATTSILRGFGIAVPGWTTGAAGVLGILAVLSVLSVLRAGPHKLRDLGPPIAALTLVFGLIVMFLLVRRIGISALLSAPAVAPSADPHTNWASGLEVLIASNLSWWAYTGGIVRNSPSSRTSLWSIVVGLGLGVGAGSLAGFYAGLVIPGSGGDPTQFLIRVGGPAIGILLLLFIIIADLGTAMPAPHTRCSAVVSTASPDRARRQLRARLRRTHRCLAGRRHRTRATAGVHPELRGVPAHVRRGVREGAPVPLPPPARRRLAHLGFVGRLGRFGAATDPALLQHCLLREPSVVPRPRHRTHRGDRGARRTAHAHPRRRDGTGRAGLTRIPRAGQAGRPDRP</sequence>
<feature type="transmembrane region" description="Helical" evidence="7">
    <location>
        <begin position="154"/>
        <end position="174"/>
    </location>
</feature>
<comment type="caution">
    <text evidence="8">The sequence shown here is derived from an EMBL/GenBank/DDBJ whole genome shotgun (WGS) entry which is preliminary data.</text>
</comment>
<feature type="compositionally biased region" description="Basic residues" evidence="6">
    <location>
        <begin position="431"/>
        <end position="453"/>
    </location>
</feature>
<feature type="transmembrane region" description="Helical" evidence="7">
    <location>
        <begin position="293"/>
        <end position="315"/>
    </location>
</feature>
<comment type="subcellular location">
    <subcellularLocation>
        <location evidence="1">Membrane</location>
        <topology evidence="1">Multi-pass membrane protein</topology>
    </subcellularLocation>
</comment>
<evidence type="ECO:0000256" key="2">
    <source>
        <dbReference type="ARBA" id="ARBA00008974"/>
    </source>
</evidence>
<evidence type="ECO:0000313" key="8">
    <source>
        <dbReference type="EMBL" id="MCQ8828599.1"/>
    </source>
</evidence>
<dbReference type="GO" id="GO:0016020">
    <property type="term" value="C:membrane"/>
    <property type="evidence" value="ECO:0007669"/>
    <property type="project" value="UniProtKB-SubCell"/>
</dbReference>
<evidence type="ECO:0000256" key="3">
    <source>
        <dbReference type="ARBA" id="ARBA00022692"/>
    </source>
</evidence>
<keyword evidence="9" id="KW-1185">Reference proteome</keyword>
<keyword evidence="3 7" id="KW-0812">Transmembrane</keyword>
<evidence type="ECO:0000256" key="7">
    <source>
        <dbReference type="SAM" id="Phobius"/>
    </source>
</evidence>
<evidence type="ECO:0000256" key="1">
    <source>
        <dbReference type="ARBA" id="ARBA00004141"/>
    </source>
</evidence>
<evidence type="ECO:0000313" key="9">
    <source>
        <dbReference type="Proteomes" id="UP001142400"/>
    </source>
</evidence>
<feature type="transmembrane region" description="Helical" evidence="7">
    <location>
        <begin position="38"/>
        <end position="64"/>
    </location>
</feature>
<feature type="transmembrane region" description="Helical" evidence="7">
    <location>
        <begin position="226"/>
        <end position="246"/>
    </location>
</feature>
<dbReference type="Proteomes" id="UP001142400">
    <property type="component" value="Unassembled WGS sequence"/>
</dbReference>
<comment type="similarity">
    <text evidence="2">Belongs to the purine-cytosine permease (2.A.39) family.</text>
</comment>
<organism evidence="8 9">
    <name type="scientific">Streptomyces malaysiensis subsp. samsunensis</name>
    <dbReference type="NCBI Taxonomy" id="459658"/>
    <lineage>
        <taxon>Bacteria</taxon>
        <taxon>Bacillati</taxon>
        <taxon>Actinomycetota</taxon>
        <taxon>Actinomycetes</taxon>
        <taxon>Kitasatosporales</taxon>
        <taxon>Streptomycetaceae</taxon>
        <taxon>Streptomyces</taxon>
        <taxon>Streptomyces violaceusniger group</taxon>
    </lineage>
</organism>
<dbReference type="EMBL" id="JANIIC010000004">
    <property type="protein sequence ID" value="MCQ8828599.1"/>
    <property type="molecule type" value="Genomic_DNA"/>
</dbReference>
<dbReference type="Gene3D" id="1.10.4160.10">
    <property type="entry name" value="Hydantoin permease"/>
    <property type="match status" value="1"/>
</dbReference>
<feature type="transmembrane region" description="Helical" evidence="7">
    <location>
        <begin position="258"/>
        <end position="281"/>
    </location>
</feature>
<dbReference type="AlphaFoldDB" id="A0A9X2RUB8"/>
<feature type="transmembrane region" description="Helical" evidence="7">
    <location>
        <begin position="70"/>
        <end position="92"/>
    </location>
</feature>
<feature type="transmembrane region" description="Helical" evidence="7">
    <location>
        <begin position="113"/>
        <end position="134"/>
    </location>
</feature>
<accession>A0A9X2RUB8</accession>
<keyword evidence="5 7" id="KW-0472">Membrane</keyword>
<evidence type="ECO:0000256" key="4">
    <source>
        <dbReference type="ARBA" id="ARBA00022989"/>
    </source>
</evidence>
<evidence type="ECO:0000256" key="5">
    <source>
        <dbReference type="ARBA" id="ARBA00023136"/>
    </source>
</evidence>